<evidence type="ECO:0000313" key="2">
    <source>
        <dbReference type="EMBL" id="RXZ43095.1"/>
    </source>
</evidence>
<accession>A0ABY0FF46</accession>
<reference evidence="2 3" key="1">
    <citation type="submission" date="2018-10" db="EMBL/GenBank/DDBJ databases">
        <title>Draft genome of Fastidiocella sp. strain 375T, a bacterium isolated from a karstic cave dripping water.</title>
        <authorList>
            <person name="Coelho C."/>
            <person name="Verissimo A."/>
            <person name="Tiago I."/>
        </authorList>
    </citation>
    <scope>NUCLEOTIDE SEQUENCE [LARGE SCALE GENOMIC DNA]</scope>
    <source>
        <strain evidence="2 3">CAVE-375</strain>
    </source>
</reference>
<name>A0ABY0FF46_9NEIS</name>
<comment type="caution">
    <text evidence="2">The sequence shown here is derived from an EMBL/GenBank/DDBJ whole genome shotgun (WGS) entry which is preliminary data.</text>
</comment>
<evidence type="ECO:0000313" key="3">
    <source>
        <dbReference type="Proteomes" id="UP000290682"/>
    </source>
</evidence>
<organism evidence="2 3">
    <name type="scientific">Crenobacter cavernae</name>
    <dbReference type="NCBI Taxonomy" id="2290923"/>
    <lineage>
        <taxon>Bacteria</taxon>
        <taxon>Pseudomonadati</taxon>
        <taxon>Pseudomonadota</taxon>
        <taxon>Betaproteobacteria</taxon>
        <taxon>Neisseriales</taxon>
        <taxon>Neisseriaceae</taxon>
        <taxon>Crenobacter</taxon>
    </lineage>
</organism>
<keyword evidence="3" id="KW-1185">Reference proteome</keyword>
<sequence>MRLVRKRVGQAPEPGASAEEDVSPGGEGAGANLGKDGGDDDFLHENSASVAMACSQPADVDLAPCRQ</sequence>
<protein>
    <submittedName>
        <fullName evidence="2">Uncharacterized protein</fullName>
    </submittedName>
</protein>
<gene>
    <name evidence="2" type="ORF">EBB06_10755</name>
</gene>
<dbReference type="EMBL" id="REGR01000012">
    <property type="protein sequence ID" value="RXZ43095.1"/>
    <property type="molecule type" value="Genomic_DNA"/>
</dbReference>
<dbReference type="Proteomes" id="UP000290682">
    <property type="component" value="Unassembled WGS sequence"/>
</dbReference>
<proteinExistence type="predicted"/>
<feature type="region of interest" description="Disordered" evidence="1">
    <location>
        <begin position="1"/>
        <end position="44"/>
    </location>
</feature>
<evidence type="ECO:0000256" key="1">
    <source>
        <dbReference type="SAM" id="MobiDB-lite"/>
    </source>
</evidence>